<dbReference type="EMBL" id="KT624200">
    <property type="protein sequence ID" value="AMM45064.1"/>
    <property type="molecule type" value="Genomic_DNA"/>
</dbReference>
<dbReference type="RefSeq" id="YP_009302653.1">
    <property type="nucleotide sequence ID" value="NC_031245.1"/>
</dbReference>
<keyword evidence="2" id="KW-1185">Reference proteome</keyword>
<gene>
    <name evidence="1" type="ORF">SP15_257</name>
</gene>
<accession>A0A127AXW2</accession>
<dbReference type="Proteomes" id="UP000203261">
    <property type="component" value="Segment"/>
</dbReference>
<evidence type="ECO:0000313" key="1">
    <source>
        <dbReference type="EMBL" id="AMM45064.1"/>
    </source>
</evidence>
<dbReference type="GeneID" id="29125432"/>
<protein>
    <submittedName>
        <fullName evidence="1">Uncharacterized protein</fullName>
    </submittedName>
</protein>
<reference evidence="1 2" key="1">
    <citation type="submission" date="2015-08" db="EMBL/GenBank/DDBJ databases">
        <authorList>
            <person name="Babu N.S."/>
            <person name="Beckwith C.J."/>
            <person name="Beseler K.G."/>
            <person name="Brison A."/>
            <person name="Carone J.V."/>
            <person name="Caskin T.P."/>
            <person name="Diamond M."/>
            <person name="Durham M.E."/>
            <person name="Foxe J.M."/>
            <person name="Go M."/>
            <person name="Henderson B.A."/>
            <person name="Jones I.B."/>
            <person name="McGettigan J.A."/>
            <person name="Micheletti S.J."/>
            <person name="Nasrallah M.E."/>
            <person name="Ortiz D."/>
            <person name="Piller C.R."/>
            <person name="Privatt S.R."/>
            <person name="Schneider S.L."/>
            <person name="Sharp S."/>
            <person name="Smith T.C."/>
            <person name="Stanton J.D."/>
            <person name="Ullery H.E."/>
            <person name="Wilson R.J."/>
            <person name="Serrano M.G."/>
            <person name="Buck G."/>
            <person name="Lee V."/>
            <person name="Wang Y."/>
            <person name="Carvalho R."/>
            <person name="Voegtly L."/>
            <person name="Shi R."/>
            <person name="Duckworth R."/>
            <person name="Johnson A."/>
            <person name="Loviza R."/>
            <person name="Walstead R."/>
            <person name="Shah Z."/>
            <person name="Kiflezghi M."/>
            <person name="Wade K."/>
            <person name="Ball S.L."/>
            <person name="Bradley K.W."/>
            <person name="Asai D.J."/>
            <person name="Bowman C.A."/>
            <person name="Russell D.A."/>
            <person name="Pope W.H."/>
            <person name="Jacobs-Sera D."/>
            <person name="Hendrix R.W."/>
            <person name="Hatfull G.F."/>
        </authorList>
    </citation>
    <scope>NUCLEOTIDE SEQUENCE [LARGE SCALE GENOMIC DNA]</scope>
</reference>
<proteinExistence type="predicted"/>
<sequence length="69" mass="8196">MIRKQIPNMDSDLRNADWSKVTWDLPPYKSKEFMDQLKATKTSLDSFRKLPKYKHAVRKGLIVNDEWEG</sequence>
<dbReference type="KEGG" id="vg:29125432"/>
<evidence type="ECO:0000313" key="2">
    <source>
        <dbReference type="Proteomes" id="UP000203261"/>
    </source>
</evidence>
<name>A0A127AXW2_9CAUD</name>
<organism evidence="1 2">
    <name type="scientific">Bacillus phage SP-15</name>
    <dbReference type="NCBI Taxonomy" id="1792032"/>
    <lineage>
        <taxon>Viruses</taxon>
        <taxon>Duplodnaviria</taxon>
        <taxon>Heunggongvirae</taxon>
        <taxon>Uroviricota</taxon>
        <taxon>Caudoviricetes</taxon>
        <taxon>Thornevirus</taxon>
        <taxon>Thornevirus SP15</taxon>
    </lineage>
</organism>